<keyword evidence="1" id="KW-0472">Membrane</keyword>
<dbReference type="GeneID" id="8680498"/>
<feature type="transmembrane region" description="Helical" evidence="1">
    <location>
        <begin position="97"/>
        <end position="121"/>
    </location>
</feature>
<dbReference type="RefSeq" id="WP_012899144.1">
    <property type="nucleotide sequence ID" value="NC_013665.1"/>
</dbReference>
<dbReference type="InterPro" id="IPR019235">
    <property type="entry name" value="DUF2178_TM"/>
</dbReference>
<reference evidence="2 3" key="1">
    <citation type="journal article" date="2007" name="Appl. Environ. Microbiol.">
        <title>Isolation of key methanogens for global methane emission from rice paddy fields: a novel isolate affiliated with the clone cluster rice cluster I.</title>
        <authorList>
            <person name="Sakai S."/>
            <person name="Imachi H."/>
            <person name="Sekiguchi Y."/>
            <person name="Ohashi A."/>
            <person name="Harada H."/>
            <person name="Kamagata Y."/>
        </authorList>
    </citation>
    <scope>NUCLEOTIDE SEQUENCE [LARGE SCALE GENOMIC DNA]</scope>
    <source>
        <strain evidence="3">DSM 17711 / JCM 13418 / NBRC 101707 / SANAE</strain>
    </source>
</reference>
<evidence type="ECO:0000313" key="2">
    <source>
        <dbReference type="EMBL" id="BAI60464.1"/>
    </source>
</evidence>
<dbReference type="AlphaFoldDB" id="D1YVJ2"/>
<keyword evidence="3" id="KW-1185">Reference proteome</keyword>
<evidence type="ECO:0000313" key="3">
    <source>
        <dbReference type="Proteomes" id="UP000001882"/>
    </source>
</evidence>
<keyword evidence="1" id="KW-1133">Transmembrane helix</keyword>
<dbReference type="Pfam" id="PF09946">
    <property type="entry name" value="DUF2178"/>
    <property type="match status" value="1"/>
</dbReference>
<dbReference type="InterPro" id="IPR036259">
    <property type="entry name" value="MFS_trans_sf"/>
</dbReference>
<evidence type="ECO:0008006" key="4">
    <source>
        <dbReference type="Google" id="ProtNLM"/>
    </source>
</evidence>
<keyword evidence="1" id="KW-0812">Transmembrane</keyword>
<gene>
    <name evidence="2" type="ordered locus">MCP_0392</name>
</gene>
<sequence>MNTSFYKYVLWLSSAVVFVSLGWMFFLNRIDLIALVLFAVGIVLVVGTLSRYNQCNSPEDERMRKVAAFSMMNSWVSGVTLLAMLLVMQYLNWWRYVLSGLQVICLTIAVLLLTYYGWYIYYSSRGDIA</sequence>
<dbReference type="OrthoDB" id="378434at2157"/>
<dbReference type="SUPFAM" id="SSF103473">
    <property type="entry name" value="MFS general substrate transporter"/>
    <property type="match status" value="1"/>
</dbReference>
<dbReference type="STRING" id="304371.MCP_0392"/>
<accession>D1YVJ2</accession>
<reference evidence="3" key="3">
    <citation type="journal article" date="2011" name="PLoS ONE">
        <title>Genome sequence of a mesophilic hydrogenotrophic methanogen Methanocella paludicola, the first cultivated representative of the order Methanocellales.</title>
        <authorList>
            <person name="Sakai S."/>
            <person name="Takaki Y."/>
            <person name="Shimamura S."/>
            <person name="Sekine M."/>
            <person name="Tajima T."/>
            <person name="Kosugi H."/>
            <person name="Ichikawa N."/>
            <person name="Tasumi E."/>
            <person name="Hiraki A.T."/>
            <person name="Shimizu A."/>
            <person name="Kato Y."/>
            <person name="Nishiko R."/>
            <person name="Mori K."/>
            <person name="Fujita N."/>
            <person name="Imachi H."/>
            <person name="Takai K."/>
        </authorList>
    </citation>
    <scope>NUCLEOTIDE SEQUENCE [LARGE SCALE GENOMIC DNA]</scope>
    <source>
        <strain evidence="3">DSM 17711 / JCM 13418 / NBRC 101707 / SANAE</strain>
    </source>
</reference>
<feature type="transmembrane region" description="Helical" evidence="1">
    <location>
        <begin position="5"/>
        <end position="26"/>
    </location>
</feature>
<dbReference type="Proteomes" id="UP000001882">
    <property type="component" value="Chromosome"/>
</dbReference>
<dbReference type="InParanoid" id="D1YVJ2"/>
<dbReference type="eggNOG" id="arCOG05110">
    <property type="taxonomic scope" value="Archaea"/>
</dbReference>
<dbReference type="KEGG" id="mpd:MCP_0392"/>
<evidence type="ECO:0000256" key="1">
    <source>
        <dbReference type="SAM" id="Phobius"/>
    </source>
</evidence>
<feature type="transmembrane region" description="Helical" evidence="1">
    <location>
        <begin position="32"/>
        <end position="52"/>
    </location>
</feature>
<protein>
    <recommendedName>
        <fullName evidence="4">DUF2178 domain-containing protein</fullName>
    </recommendedName>
</protein>
<reference evidence="2 3" key="2">
    <citation type="journal article" date="2008" name="Int. J. Syst. Evol. Microbiol.">
        <title>Methanocella paludicola gen. nov., sp. nov., a methane-producing archaeon, the first isolate of the lineage 'Rice Cluster I', and proposal of the new archaeal order Methanocellales ord. nov.</title>
        <authorList>
            <person name="Sakai S."/>
            <person name="Imachi H."/>
            <person name="Hanada S."/>
            <person name="Ohashi A."/>
            <person name="Harada H."/>
            <person name="Kamagata Y."/>
        </authorList>
    </citation>
    <scope>NUCLEOTIDE SEQUENCE [LARGE SCALE GENOMIC DNA]</scope>
    <source>
        <strain evidence="3">DSM 17711 / JCM 13418 / NBRC 101707 / SANAE</strain>
    </source>
</reference>
<organism evidence="2 3">
    <name type="scientific">Methanocella paludicola (strain DSM 17711 / JCM 13418 / NBRC 101707 / SANAE)</name>
    <dbReference type="NCBI Taxonomy" id="304371"/>
    <lineage>
        <taxon>Archaea</taxon>
        <taxon>Methanobacteriati</taxon>
        <taxon>Methanobacteriota</taxon>
        <taxon>Stenosarchaea group</taxon>
        <taxon>Methanomicrobia</taxon>
        <taxon>Methanocellales</taxon>
        <taxon>Methanocellaceae</taxon>
        <taxon>Methanocella</taxon>
    </lineage>
</organism>
<feature type="transmembrane region" description="Helical" evidence="1">
    <location>
        <begin position="72"/>
        <end position="91"/>
    </location>
</feature>
<dbReference type="EMBL" id="AP011532">
    <property type="protein sequence ID" value="BAI60464.1"/>
    <property type="molecule type" value="Genomic_DNA"/>
</dbReference>
<proteinExistence type="predicted"/>
<name>D1YVJ2_METPS</name>